<dbReference type="EMBL" id="JAODNV010000004">
    <property type="protein sequence ID" value="MCT8989222.1"/>
    <property type="molecule type" value="Genomic_DNA"/>
</dbReference>
<protein>
    <submittedName>
        <fullName evidence="5">GntR family transcriptional regulator</fullName>
    </submittedName>
</protein>
<keyword evidence="3" id="KW-0804">Transcription</keyword>
<evidence type="ECO:0000256" key="1">
    <source>
        <dbReference type="ARBA" id="ARBA00023015"/>
    </source>
</evidence>
<dbReference type="PANTHER" id="PTHR43537">
    <property type="entry name" value="TRANSCRIPTIONAL REGULATOR, GNTR FAMILY"/>
    <property type="match status" value="1"/>
</dbReference>
<keyword evidence="2" id="KW-0238">DNA-binding</keyword>
<dbReference type="InterPro" id="IPR008920">
    <property type="entry name" value="TF_FadR/GntR_C"/>
</dbReference>
<dbReference type="GO" id="GO:0003700">
    <property type="term" value="F:DNA-binding transcription factor activity"/>
    <property type="evidence" value="ECO:0007669"/>
    <property type="project" value="InterPro"/>
</dbReference>
<dbReference type="GO" id="GO:0003677">
    <property type="term" value="F:DNA binding"/>
    <property type="evidence" value="ECO:0007669"/>
    <property type="project" value="UniProtKB-KW"/>
</dbReference>
<dbReference type="SUPFAM" id="SSF46785">
    <property type="entry name" value="Winged helix' DNA-binding domain"/>
    <property type="match status" value="2"/>
</dbReference>
<dbReference type="SMART" id="SM00895">
    <property type="entry name" value="FCD"/>
    <property type="match status" value="1"/>
</dbReference>
<dbReference type="Pfam" id="PF00392">
    <property type="entry name" value="GntR"/>
    <property type="match status" value="1"/>
</dbReference>
<dbReference type="InterPro" id="IPR011711">
    <property type="entry name" value="GntR_C"/>
</dbReference>
<dbReference type="InterPro" id="IPR036388">
    <property type="entry name" value="WH-like_DNA-bd_sf"/>
</dbReference>
<feature type="domain" description="HTH gntR-type" evidence="4">
    <location>
        <begin position="26"/>
        <end position="93"/>
    </location>
</feature>
<gene>
    <name evidence="5" type="ORF">NYR54_02760</name>
</gene>
<dbReference type="InterPro" id="IPR036390">
    <property type="entry name" value="WH_DNA-bd_sf"/>
</dbReference>
<comment type="caution">
    <text evidence="5">The sequence shown here is derived from an EMBL/GenBank/DDBJ whole genome shotgun (WGS) entry which is preliminary data.</text>
</comment>
<dbReference type="CDD" id="cd07377">
    <property type="entry name" value="WHTH_GntR"/>
    <property type="match status" value="1"/>
</dbReference>
<evidence type="ECO:0000313" key="5">
    <source>
        <dbReference type="EMBL" id="MCT8989222.1"/>
    </source>
</evidence>
<sequence length="347" mass="38410">MRGTSARTASGDERLSKDLLSGGLAPRLYQRAYGIIRSQIAEGVLAPGAKLTESAVAAQFGISRAPARRALAELERDGLLIKAAGRGYAVRPLAGGAGAVPRPAAAPVDEDVRLVSRSSWEHIYAEVEEEIIGRISFASWRVNEAELARCYRVSRTVARDVVSRLHSRGLLRKDERSRWYAPALTPKHVGELYELRSILEPVALAKAAARIPPGFLAEMRERLEDAIAHAETIEGPTLDRLEQDMHVTLLSHCGNHTLMQAITMPQSLLIAHRFLYRWTPRLFETEPFLAEHMEILEHLGAGSVDTAAAALERHLKGSGSRALARVDVIRREFRPESLPYLERLEDN</sequence>
<organism evidence="5 6">
    <name type="scientific">Chelativorans petroleitrophicus</name>
    <dbReference type="NCBI Taxonomy" id="2975484"/>
    <lineage>
        <taxon>Bacteria</taxon>
        <taxon>Pseudomonadati</taxon>
        <taxon>Pseudomonadota</taxon>
        <taxon>Alphaproteobacteria</taxon>
        <taxon>Hyphomicrobiales</taxon>
        <taxon>Phyllobacteriaceae</taxon>
        <taxon>Chelativorans</taxon>
    </lineage>
</organism>
<dbReference type="Pfam" id="PF07729">
    <property type="entry name" value="FCD"/>
    <property type="match status" value="1"/>
</dbReference>
<proteinExistence type="predicted"/>
<keyword evidence="6" id="KW-1185">Reference proteome</keyword>
<evidence type="ECO:0000256" key="2">
    <source>
        <dbReference type="ARBA" id="ARBA00023125"/>
    </source>
</evidence>
<dbReference type="Gene3D" id="1.20.120.530">
    <property type="entry name" value="GntR ligand-binding domain-like"/>
    <property type="match status" value="1"/>
</dbReference>
<evidence type="ECO:0000256" key="3">
    <source>
        <dbReference type="ARBA" id="ARBA00023163"/>
    </source>
</evidence>
<dbReference type="PRINTS" id="PR00035">
    <property type="entry name" value="HTHGNTR"/>
</dbReference>
<keyword evidence="1" id="KW-0805">Transcription regulation</keyword>
<evidence type="ECO:0000259" key="4">
    <source>
        <dbReference type="PROSITE" id="PS50949"/>
    </source>
</evidence>
<dbReference type="AlphaFoldDB" id="A0A9X2X7J5"/>
<evidence type="ECO:0000313" key="6">
    <source>
        <dbReference type="Proteomes" id="UP001149009"/>
    </source>
</evidence>
<dbReference type="SMART" id="SM00345">
    <property type="entry name" value="HTH_GNTR"/>
    <property type="match status" value="2"/>
</dbReference>
<accession>A0A9X2X7J5</accession>
<dbReference type="Proteomes" id="UP001149009">
    <property type="component" value="Unassembled WGS sequence"/>
</dbReference>
<dbReference type="PANTHER" id="PTHR43537:SF24">
    <property type="entry name" value="GLUCONATE OPERON TRANSCRIPTIONAL REPRESSOR"/>
    <property type="match status" value="1"/>
</dbReference>
<dbReference type="InterPro" id="IPR000524">
    <property type="entry name" value="Tscrpt_reg_HTH_GntR"/>
</dbReference>
<reference evidence="5" key="1">
    <citation type="submission" date="2022-08" db="EMBL/GenBank/DDBJ databases">
        <title>Chelativorans sichuanense sp. nov., a paraffin oil-degrading bacterium isolated from a mixture of oil-based drill cuttings and paddy soil.</title>
        <authorList>
            <person name="Yu J."/>
            <person name="Liu H."/>
            <person name="Chen Q."/>
        </authorList>
    </citation>
    <scope>NUCLEOTIDE SEQUENCE</scope>
    <source>
        <strain evidence="5">SCAU 2101</strain>
    </source>
</reference>
<dbReference type="Gene3D" id="1.10.10.10">
    <property type="entry name" value="Winged helix-like DNA-binding domain superfamily/Winged helix DNA-binding domain"/>
    <property type="match status" value="2"/>
</dbReference>
<dbReference type="RefSeq" id="WP_261513926.1">
    <property type="nucleotide sequence ID" value="NZ_JAODNV010000004.1"/>
</dbReference>
<dbReference type="PROSITE" id="PS50949">
    <property type="entry name" value="HTH_GNTR"/>
    <property type="match status" value="1"/>
</dbReference>
<name>A0A9X2X7J5_9HYPH</name>
<dbReference type="SUPFAM" id="SSF48008">
    <property type="entry name" value="GntR ligand-binding domain-like"/>
    <property type="match status" value="1"/>
</dbReference>